<proteinExistence type="predicted"/>
<reference evidence="3 4" key="1">
    <citation type="submission" date="2018-08" db="EMBL/GenBank/DDBJ databases">
        <title>Genomic investigation of the strawberry pathogen Phytophthora fragariae indicates pathogenicity is determined by transcriptional variation in three key races.</title>
        <authorList>
            <person name="Adams T.M."/>
            <person name="Armitage A.D."/>
            <person name="Sobczyk M.K."/>
            <person name="Bates H.J."/>
            <person name="Dunwell J.M."/>
            <person name="Nellist C.F."/>
            <person name="Harrison R.J."/>
        </authorList>
    </citation>
    <scope>NUCLEOTIDE SEQUENCE [LARGE SCALE GENOMIC DNA]</scope>
    <source>
        <strain evidence="3 4">NOV-5</strain>
    </source>
</reference>
<dbReference type="AlphaFoldDB" id="A0A6A3PUE3"/>
<evidence type="ECO:0000313" key="4">
    <source>
        <dbReference type="Proteomes" id="UP000440732"/>
    </source>
</evidence>
<dbReference type="Proteomes" id="UP000440732">
    <property type="component" value="Unassembled WGS sequence"/>
</dbReference>
<feature type="region of interest" description="Disordered" evidence="1">
    <location>
        <begin position="82"/>
        <end position="103"/>
    </location>
</feature>
<dbReference type="PROSITE" id="PS51257">
    <property type="entry name" value="PROKAR_LIPOPROTEIN"/>
    <property type="match status" value="1"/>
</dbReference>
<dbReference type="EMBL" id="QXGA01007315">
    <property type="protein sequence ID" value="KAE9060488.1"/>
    <property type="molecule type" value="Genomic_DNA"/>
</dbReference>
<sequence length="228" mass="23621">MRARSALVSFVPVVSVGPVVLSACATWSTSPSPACGPSRTGRRRPSPPDCLVPCACWSASSSPPTTSLAQVARFRRTACSRAARSPTASPSSPRRACRPSPPASSPLLSAVPDFNSSVASAVPLVASVEPLVASVVPSVASAALAAGVRVACRFLARRRLPIAANTEAVVGALERASATTLVAPGLYCTSKSSSCRVRAQRCSFPVKFGLVINHLSAEWSVIMVKRRP</sequence>
<comment type="caution">
    <text evidence="3">The sequence shown here is derived from an EMBL/GenBank/DDBJ whole genome shotgun (WGS) entry which is preliminary data.</text>
</comment>
<gene>
    <name evidence="3" type="ORF">PF006_g31629</name>
</gene>
<evidence type="ECO:0000313" key="3">
    <source>
        <dbReference type="EMBL" id="KAE9060488.1"/>
    </source>
</evidence>
<evidence type="ECO:0000256" key="1">
    <source>
        <dbReference type="SAM" id="MobiDB-lite"/>
    </source>
</evidence>
<feature type="compositionally biased region" description="Low complexity" evidence="1">
    <location>
        <begin position="82"/>
        <end position="94"/>
    </location>
</feature>
<keyword evidence="2" id="KW-0732">Signal</keyword>
<evidence type="ECO:0000256" key="2">
    <source>
        <dbReference type="SAM" id="SignalP"/>
    </source>
</evidence>
<name>A0A6A3PUE3_9STRA</name>
<protein>
    <submittedName>
        <fullName evidence="3">Uncharacterized protein</fullName>
    </submittedName>
</protein>
<accession>A0A6A3PUE3</accession>
<feature type="signal peptide" evidence="2">
    <location>
        <begin position="1"/>
        <end position="22"/>
    </location>
</feature>
<feature type="chain" id="PRO_5025521628" evidence="2">
    <location>
        <begin position="23"/>
        <end position="228"/>
    </location>
</feature>
<organism evidence="3 4">
    <name type="scientific">Phytophthora fragariae</name>
    <dbReference type="NCBI Taxonomy" id="53985"/>
    <lineage>
        <taxon>Eukaryota</taxon>
        <taxon>Sar</taxon>
        <taxon>Stramenopiles</taxon>
        <taxon>Oomycota</taxon>
        <taxon>Peronosporomycetes</taxon>
        <taxon>Peronosporales</taxon>
        <taxon>Peronosporaceae</taxon>
        <taxon>Phytophthora</taxon>
    </lineage>
</organism>